<reference evidence="8 9" key="1">
    <citation type="submission" date="2015-08" db="EMBL/GenBank/DDBJ databases">
        <title>Genome sequencing of Penicillium nordicum.</title>
        <authorList>
            <person name="Nguyen H.D."/>
            <person name="Seifert K.A."/>
        </authorList>
    </citation>
    <scope>NUCLEOTIDE SEQUENCE [LARGE SCALE GENOMIC DNA]</scope>
    <source>
        <strain evidence="8 9">DAOMC 185683</strain>
    </source>
</reference>
<keyword evidence="3 6" id="KW-1133">Transmembrane helix</keyword>
<dbReference type="Pfam" id="PF04479">
    <property type="entry name" value="RTA1"/>
    <property type="match status" value="1"/>
</dbReference>
<organism evidence="8 9">
    <name type="scientific">Penicillium nordicum</name>
    <dbReference type="NCBI Taxonomy" id="229535"/>
    <lineage>
        <taxon>Eukaryota</taxon>
        <taxon>Fungi</taxon>
        <taxon>Dikarya</taxon>
        <taxon>Ascomycota</taxon>
        <taxon>Pezizomycotina</taxon>
        <taxon>Eurotiomycetes</taxon>
        <taxon>Eurotiomycetidae</taxon>
        <taxon>Eurotiales</taxon>
        <taxon>Aspergillaceae</taxon>
        <taxon>Penicillium</taxon>
    </lineage>
</organism>
<evidence type="ECO:0000256" key="5">
    <source>
        <dbReference type="SAM" id="MobiDB-lite"/>
    </source>
</evidence>
<feature type="transmembrane region" description="Helical" evidence="6">
    <location>
        <begin position="176"/>
        <end position="195"/>
    </location>
</feature>
<feature type="signal peptide" evidence="7">
    <location>
        <begin position="1"/>
        <end position="25"/>
    </location>
</feature>
<evidence type="ECO:0000256" key="6">
    <source>
        <dbReference type="SAM" id="Phobius"/>
    </source>
</evidence>
<dbReference type="STRING" id="229535.A0A0M8P0A1"/>
<dbReference type="OrthoDB" id="3358017at2759"/>
<evidence type="ECO:0000256" key="7">
    <source>
        <dbReference type="SAM" id="SignalP"/>
    </source>
</evidence>
<dbReference type="InterPro" id="IPR007568">
    <property type="entry name" value="RTA1"/>
</dbReference>
<keyword evidence="2 6" id="KW-0812">Transmembrane</keyword>
<evidence type="ECO:0000256" key="1">
    <source>
        <dbReference type="ARBA" id="ARBA00004141"/>
    </source>
</evidence>
<keyword evidence="4 6" id="KW-0472">Membrane</keyword>
<comment type="subcellular location">
    <subcellularLocation>
        <location evidence="1">Membrane</location>
        <topology evidence="1">Multi-pass membrane protein</topology>
    </subcellularLocation>
</comment>
<evidence type="ECO:0008006" key="10">
    <source>
        <dbReference type="Google" id="ProtNLM"/>
    </source>
</evidence>
<comment type="caution">
    <text evidence="8">The sequence shown here is derived from an EMBL/GenBank/DDBJ whole genome shotgun (WGS) entry which is preliminary data.</text>
</comment>
<proteinExistence type="predicted"/>
<dbReference type="PANTHER" id="PTHR31465">
    <property type="entry name" value="PROTEIN RTA1-RELATED"/>
    <property type="match status" value="1"/>
</dbReference>
<sequence length="219" mass="25209">MVKRKYLLLLARLLLPRAPYVGYFANPHCCMFLFTRSFFCPGKSPCRPNLLCELDLRRAHKAQSPGWPGRNPQMGAGGTTISRADTKSKESNGKVIVLIDLAVQLVFFGFFVIAALIFHVRMLRNRPKDTESAISWRQIIWLCYLTSALITLRNIFRVVEFAMGTQDYLWQNEWPLHTFDAIPMALTMLVCVKFYDRQIQPQKYTTANPIRLTEQSLTS</sequence>
<keyword evidence="9" id="KW-1185">Reference proteome</keyword>
<accession>A0A0M8P0A1</accession>
<dbReference type="PANTHER" id="PTHR31465:SF1">
    <property type="entry name" value="PROTEIN RTA1-RELATED"/>
    <property type="match status" value="1"/>
</dbReference>
<evidence type="ECO:0000256" key="2">
    <source>
        <dbReference type="ARBA" id="ARBA00022692"/>
    </source>
</evidence>
<keyword evidence="7" id="KW-0732">Signal</keyword>
<evidence type="ECO:0000256" key="3">
    <source>
        <dbReference type="ARBA" id="ARBA00022989"/>
    </source>
</evidence>
<name>A0A0M8P0A1_9EURO</name>
<dbReference type="Proteomes" id="UP000037696">
    <property type="component" value="Unassembled WGS sequence"/>
</dbReference>
<feature type="transmembrane region" description="Helical" evidence="6">
    <location>
        <begin position="95"/>
        <end position="118"/>
    </location>
</feature>
<gene>
    <name evidence="8" type="ORF">ACN38_g11392</name>
</gene>
<evidence type="ECO:0000256" key="4">
    <source>
        <dbReference type="ARBA" id="ARBA00023136"/>
    </source>
</evidence>
<feature type="chain" id="PRO_5005819340" description="RTA1 domain protein" evidence="7">
    <location>
        <begin position="26"/>
        <end position="219"/>
    </location>
</feature>
<dbReference type="EMBL" id="LHQQ01000293">
    <property type="protein sequence ID" value="KOS37800.1"/>
    <property type="molecule type" value="Genomic_DNA"/>
</dbReference>
<dbReference type="AlphaFoldDB" id="A0A0M8P0A1"/>
<feature type="transmembrane region" description="Helical" evidence="6">
    <location>
        <begin position="139"/>
        <end position="156"/>
    </location>
</feature>
<protein>
    <recommendedName>
        <fullName evidence="10">RTA1 domain protein</fullName>
    </recommendedName>
</protein>
<evidence type="ECO:0000313" key="8">
    <source>
        <dbReference type="EMBL" id="KOS37800.1"/>
    </source>
</evidence>
<evidence type="ECO:0000313" key="9">
    <source>
        <dbReference type="Proteomes" id="UP000037696"/>
    </source>
</evidence>
<dbReference type="GO" id="GO:0016020">
    <property type="term" value="C:membrane"/>
    <property type="evidence" value="ECO:0007669"/>
    <property type="project" value="UniProtKB-SubCell"/>
</dbReference>
<feature type="region of interest" description="Disordered" evidence="5">
    <location>
        <begin position="63"/>
        <end position="86"/>
    </location>
</feature>